<gene>
    <name evidence="2" type="ORF">HDE68_003289</name>
</gene>
<comment type="caution">
    <text evidence="2">The sequence shown here is derived from an EMBL/GenBank/DDBJ whole genome shotgun (WGS) entry which is preliminary data.</text>
</comment>
<dbReference type="SUPFAM" id="SSF53448">
    <property type="entry name" value="Nucleotide-diphospho-sugar transferases"/>
    <property type="match status" value="1"/>
</dbReference>
<evidence type="ECO:0000313" key="3">
    <source>
        <dbReference type="Proteomes" id="UP000537204"/>
    </source>
</evidence>
<dbReference type="Proteomes" id="UP000537204">
    <property type="component" value="Unassembled WGS sequence"/>
</dbReference>
<keyword evidence="2" id="KW-0808">Transferase</keyword>
<evidence type="ECO:0000313" key="2">
    <source>
        <dbReference type="EMBL" id="MBB5637374.1"/>
    </source>
</evidence>
<dbReference type="EMBL" id="JACHCE010000005">
    <property type="protein sequence ID" value="MBB5637374.1"/>
    <property type="molecule type" value="Genomic_DNA"/>
</dbReference>
<dbReference type="Gene3D" id="3.90.550.10">
    <property type="entry name" value="Spore Coat Polysaccharide Biosynthesis Protein SpsA, Chain A"/>
    <property type="match status" value="1"/>
</dbReference>
<evidence type="ECO:0000259" key="1">
    <source>
        <dbReference type="Pfam" id="PF00535"/>
    </source>
</evidence>
<dbReference type="GO" id="GO:0016740">
    <property type="term" value="F:transferase activity"/>
    <property type="evidence" value="ECO:0007669"/>
    <property type="project" value="UniProtKB-KW"/>
</dbReference>
<accession>A0A7W9E0J8</accession>
<dbReference type="PANTHER" id="PTHR43685:SF2">
    <property type="entry name" value="GLYCOSYLTRANSFERASE 2-LIKE DOMAIN-CONTAINING PROTEIN"/>
    <property type="match status" value="1"/>
</dbReference>
<dbReference type="AlphaFoldDB" id="A0A7W9E0J8"/>
<dbReference type="InterPro" id="IPR050834">
    <property type="entry name" value="Glycosyltransf_2"/>
</dbReference>
<dbReference type="PANTHER" id="PTHR43685">
    <property type="entry name" value="GLYCOSYLTRANSFERASE"/>
    <property type="match status" value="1"/>
</dbReference>
<feature type="domain" description="Glycosyltransferase 2-like" evidence="1">
    <location>
        <begin position="8"/>
        <end position="121"/>
    </location>
</feature>
<organism evidence="2 3">
    <name type="scientific">Pedobacter cryoconitis</name>
    <dbReference type="NCBI Taxonomy" id="188932"/>
    <lineage>
        <taxon>Bacteria</taxon>
        <taxon>Pseudomonadati</taxon>
        <taxon>Bacteroidota</taxon>
        <taxon>Sphingobacteriia</taxon>
        <taxon>Sphingobacteriales</taxon>
        <taxon>Sphingobacteriaceae</taxon>
        <taxon>Pedobacter</taxon>
    </lineage>
</organism>
<protein>
    <submittedName>
        <fullName evidence="2">Glycosyltransferase involved in cell wall biosynthesis</fullName>
    </submittedName>
</protein>
<dbReference type="InterPro" id="IPR001173">
    <property type="entry name" value="Glyco_trans_2-like"/>
</dbReference>
<dbReference type="InterPro" id="IPR029044">
    <property type="entry name" value="Nucleotide-diphossugar_trans"/>
</dbReference>
<name>A0A7W9E0J8_9SPHI</name>
<dbReference type="CDD" id="cd00761">
    <property type="entry name" value="Glyco_tranf_GTA_type"/>
    <property type="match status" value="1"/>
</dbReference>
<reference evidence="2 3" key="1">
    <citation type="submission" date="2020-08" db="EMBL/GenBank/DDBJ databases">
        <title>Genomic Encyclopedia of Type Strains, Phase IV (KMG-V): Genome sequencing to study the core and pangenomes of soil and plant-associated prokaryotes.</title>
        <authorList>
            <person name="Whitman W."/>
        </authorList>
    </citation>
    <scope>NUCLEOTIDE SEQUENCE [LARGE SCALE GENOMIC DNA]</scope>
    <source>
        <strain evidence="2 3">S3M1</strain>
    </source>
</reference>
<proteinExistence type="predicted"/>
<dbReference type="Pfam" id="PF00535">
    <property type="entry name" value="Glycos_transf_2"/>
    <property type="match status" value="1"/>
</dbReference>
<dbReference type="RefSeq" id="WP_183883255.1">
    <property type="nucleotide sequence ID" value="NZ_JACHCE010000005.1"/>
</dbReference>
<sequence>MNNNPLVSVIIPTYNRANKLRTAIDSVLRQSYTPIQLIVIDDGSEDETAVLMEDYKEAQYIIQQHKGQAAARNNGLKHAEGSIVASLDSDDIWNPDFLERCVHKLEKDKLDFVFANWTQDARVGEAWDFLSGDPFLKPHIKETEDHWITLTYPEVRGIYIEACPSPSSSVVIRKSSIVSGWDERINIGDDWCMYLDVILSKECRVAFTLDKLWRKRIDNINIYDGRKRSEVLKYLYIADTMLIMEKFDKLLTPGELLLLQKRYIASLVELAKHELIREYNLKESYRLIKKSMAVNIPFTLKMIPDILMTGLSRKYKGIKEKRMEQPA</sequence>